<dbReference type="AlphaFoldDB" id="A0A7X1RMS4"/>
<evidence type="ECO:0000313" key="3">
    <source>
        <dbReference type="Proteomes" id="UP000467560"/>
    </source>
</evidence>
<protein>
    <submittedName>
        <fullName evidence="2">Uncharacterized protein</fullName>
    </submittedName>
</protein>
<dbReference type="EMBL" id="WIJK01000032">
    <property type="protein sequence ID" value="MQQ53060.1"/>
    <property type="molecule type" value="Genomic_DNA"/>
</dbReference>
<evidence type="ECO:0000313" key="2">
    <source>
        <dbReference type="EMBL" id="MQQ53060.1"/>
    </source>
</evidence>
<keyword evidence="1" id="KW-0175">Coiled coil</keyword>
<reference evidence="2 3" key="1">
    <citation type="submission" date="2019-10" db="EMBL/GenBank/DDBJ databases">
        <title>Streptococcus mitis of the oral and urogenital tracts.</title>
        <authorList>
            <person name="Price T."/>
            <person name="Mores C.R."/>
            <person name="Putonti C."/>
            <person name="Wolfe A.J."/>
        </authorList>
    </citation>
    <scope>NUCLEOTIDE SEQUENCE [LARGE SCALE GENOMIC DNA]</scope>
    <source>
        <strain evidence="2 3">SM16</strain>
    </source>
</reference>
<dbReference type="RefSeq" id="WP_153225736.1">
    <property type="nucleotide sequence ID" value="NZ_WIJK01000032.1"/>
</dbReference>
<gene>
    <name evidence="2" type="ORF">GEZ89_08955</name>
</gene>
<proteinExistence type="predicted"/>
<comment type="caution">
    <text evidence="2">The sequence shown here is derived from an EMBL/GenBank/DDBJ whole genome shotgun (WGS) entry which is preliminary data.</text>
</comment>
<evidence type="ECO:0000256" key="1">
    <source>
        <dbReference type="SAM" id="Coils"/>
    </source>
</evidence>
<name>A0A7X1RMS4_STRMT</name>
<sequence length="357" mass="42630">MSKSDTWFNFYEPYIKINDLLGIENFLTIYIENNYQHIIVEQYEQYKDEGKRKRAGEFVQKDLGLNLKNPDAFYNEIKRGVKKDITNLIPILKEFPVVKQYLLETETQIYRKLSNIKWSLELGYELLYHPECATFLLSFLPKIFPCPEELIYFRKLNYISNKIKDNLINFNEIGDEIPCISLSEYEAFLNISDFKTEESVVDLYIKKNYSKIMRDQYKQLKPYYDEYCKQESFIEKLINNEIDEKRSLFHRLSKGSKKMDNNLLERFREFPILQPESESLHSNNIKKLNYIRFALYLGAVFLEETILLPSVTSAVKKTNSLGLFGIDYLRTFSVKLEEEADELEEEYEWEENQIRLD</sequence>
<feature type="coiled-coil region" evidence="1">
    <location>
        <begin position="326"/>
        <end position="353"/>
    </location>
</feature>
<accession>A0A7X1RMS4</accession>
<organism evidence="2 3">
    <name type="scientific">Streptococcus mitis</name>
    <dbReference type="NCBI Taxonomy" id="28037"/>
    <lineage>
        <taxon>Bacteria</taxon>
        <taxon>Bacillati</taxon>
        <taxon>Bacillota</taxon>
        <taxon>Bacilli</taxon>
        <taxon>Lactobacillales</taxon>
        <taxon>Streptococcaceae</taxon>
        <taxon>Streptococcus</taxon>
        <taxon>Streptococcus mitis group</taxon>
    </lineage>
</organism>
<dbReference type="Proteomes" id="UP000467560">
    <property type="component" value="Unassembled WGS sequence"/>
</dbReference>